<reference evidence="7" key="1">
    <citation type="submission" date="2025-08" db="UniProtKB">
        <authorList>
            <consortium name="RefSeq"/>
        </authorList>
    </citation>
    <scope>IDENTIFICATION</scope>
</reference>
<evidence type="ECO:0000256" key="3">
    <source>
        <dbReference type="ARBA" id="ARBA00022525"/>
    </source>
</evidence>
<proteinExistence type="inferred from homology"/>
<keyword evidence="4" id="KW-0732">Signal</keyword>
<dbReference type="PANTHER" id="PTHR11857:SF43">
    <property type="entry name" value="GEO07291P1-RELATED"/>
    <property type="match status" value="1"/>
</dbReference>
<dbReference type="InterPro" id="IPR006170">
    <property type="entry name" value="PBP/GOBP"/>
</dbReference>
<evidence type="ECO:0000313" key="6">
    <source>
        <dbReference type="Proteomes" id="UP001652628"/>
    </source>
</evidence>
<dbReference type="AlphaFoldDB" id="A0AB39Z3J4"/>
<evidence type="ECO:0000313" key="7">
    <source>
        <dbReference type="RefSeq" id="XP_016927854.4"/>
    </source>
</evidence>
<dbReference type="RefSeq" id="XP_016927854.4">
    <property type="nucleotide sequence ID" value="XM_017072365.4"/>
</dbReference>
<accession>A0AB39Z3J4</accession>
<keyword evidence="5" id="KW-1015">Disulfide bond</keyword>
<dbReference type="SMART" id="SM00708">
    <property type="entry name" value="PhBP"/>
    <property type="match status" value="1"/>
</dbReference>
<organism evidence="6 7">
    <name type="scientific">Drosophila suzukii</name>
    <name type="common">Spotted-wing drosophila fruit fly</name>
    <dbReference type="NCBI Taxonomy" id="28584"/>
    <lineage>
        <taxon>Eukaryota</taxon>
        <taxon>Metazoa</taxon>
        <taxon>Ecdysozoa</taxon>
        <taxon>Arthropoda</taxon>
        <taxon>Hexapoda</taxon>
        <taxon>Insecta</taxon>
        <taxon>Pterygota</taxon>
        <taxon>Neoptera</taxon>
        <taxon>Endopterygota</taxon>
        <taxon>Diptera</taxon>
        <taxon>Brachycera</taxon>
        <taxon>Muscomorpha</taxon>
        <taxon>Ephydroidea</taxon>
        <taxon>Drosophilidae</taxon>
        <taxon>Drosophila</taxon>
        <taxon>Sophophora</taxon>
    </lineage>
</organism>
<keyword evidence="6" id="KW-1185">Reference proteome</keyword>
<dbReference type="GO" id="GO:0005615">
    <property type="term" value="C:extracellular space"/>
    <property type="evidence" value="ECO:0007669"/>
    <property type="project" value="TreeGrafter"/>
</dbReference>
<evidence type="ECO:0000256" key="1">
    <source>
        <dbReference type="ARBA" id="ARBA00004613"/>
    </source>
</evidence>
<name>A0AB39Z3J4_DROSZ</name>
<evidence type="ECO:0000256" key="2">
    <source>
        <dbReference type="ARBA" id="ARBA00008098"/>
    </source>
</evidence>
<dbReference type="Proteomes" id="UP001652628">
    <property type="component" value="Chromosome 2R"/>
</dbReference>
<dbReference type="CDD" id="cd23992">
    <property type="entry name" value="PBP_GOBP"/>
    <property type="match status" value="1"/>
</dbReference>
<dbReference type="Pfam" id="PF01395">
    <property type="entry name" value="PBP_GOBP"/>
    <property type="match status" value="1"/>
</dbReference>
<sequence length="156" mass="16673">MLTAHNIRPTVSIPKDSKQLPISIMKVFIALVAFAALSFAAAVELSPAQIAVVRQRAQACAEQEGITKEQAIALRAGNFGDSDPKVKCFANCFLEQSGLVANGQVNPAAVLAKLGPIAGEAKVKEVQAKCDSIQGADKCDTSYQLYKCYFENRAEI</sequence>
<gene>
    <name evidence="7" type="primary">Obp56e</name>
</gene>
<dbReference type="Gene3D" id="1.10.238.20">
    <property type="entry name" value="Pheromone/general odorant binding protein domain"/>
    <property type="match status" value="1"/>
</dbReference>
<evidence type="ECO:0000256" key="4">
    <source>
        <dbReference type="ARBA" id="ARBA00022729"/>
    </source>
</evidence>
<dbReference type="InterPro" id="IPR036728">
    <property type="entry name" value="PBP_GOBP_sf"/>
</dbReference>
<dbReference type="GO" id="GO:0007608">
    <property type="term" value="P:sensory perception of smell"/>
    <property type="evidence" value="ECO:0007669"/>
    <property type="project" value="TreeGrafter"/>
</dbReference>
<keyword evidence="3" id="KW-0964">Secreted</keyword>
<dbReference type="GO" id="GO:0005549">
    <property type="term" value="F:odorant binding"/>
    <property type="evidence" value="ECO:0007669"/>
    <property type="project" value="InterPro"/>
</dbReference>
<dbReference type="PANTHER" id="PTHR11857">
    <property type="entry name" value="ODORANT BINDING PROTEIN-RELATED"/>
    <property type="match status" value="1"/>
</dbReference>
<comment type="subcellular location">
    <subcellularLocation>
        <location evidence="1">Secreted</location>
    </subcellularLocation>
</comment>
<protein>
    <submittedName>
        <fullName evidence="7">General odorant-binding protein 56d</fullName>
    </submittedName>
</protein>
<comment type="similarity">
    <text evidence="2">Belongs to the PBP/GOBP family.</text>
</comment>
<dbReference type="GeneID" id="108008501"/>
<dbReference type="SUPFAM" id="SSF47565">
    <property type="entry name" value="Insect pheromone/odorant-binding proteins"/>
    <property type="match status" value="1"/>
</dbReference>
<evidence type="ECO:0000256" key="5">
    <source>
        <dbReference type="ARBA" id="ARBA00023157"/>
    </source>
</evidence>